<dbReference type="GO" id="GO:0005634">
    <property type="term" value="C:nucleus"/>
    <property type="evidence" value="ECO:0007669"/>
    <property type="project" value="UniProtKB-SubCell"/>
</dbReference>
<protein>
    <recommendedName>
        <fullName evidence="5">Chromo shadow domain-containing protein</fullName>
    </recommendedName>
</protein>
<evidence type="ECO:0000259" key="5">
    <source>
        <dbReference type="SMART" id="SM00300"/>
    </source>
</evidence>
<accession>A0A2U3DS86</accession>
<dbReference type="InterPro" id="IPR008251">
    <property type="entry name" value="Chromo_shadow_dom"/>
</dbReference>
<evidence type="ECO:0000313" key="7">
    <source>
        <dbReference type="Proteomes" id="UP000245956"/>
    </source>
</evidence>
<dbReference type="Gene3D" id="2.40.50.40">
    <property type="match status" value="1"/>
</dbReference>
<comment type="subunit">
    <text evidence="2">Component of the NuA4 histone acetyltransferase complex.</text>
</comment>
<feature type="domain" description="Chromo shadow" evidence="5">
    <location>
        <begin position="116"/>
        <end position="180"/>
    </location>
</feature>
<dbReference type="CDD" id="cd00024">
    <property type="entry name" value="CD_CSD"/>
    <property type="match status" value="1"/>
</dbReference>
<feature type="region of interest" description="Disordered" evidence="4">
    <location>
        <begin position="62"/>
        <end position="121"/>
    </location>
</feature>
<keyword evidence="3" id="KW-0539">Nucleus</keyword>
<evidence type="ECO:0000256" key="1">
    <source>
        <dbReference type="ARBA" id="ARBA00004123"/>
    </source>
</evidence>
<evidence type="ECO:0000256" key="4">
    <source>
        <dbReference type="SAM" id="MobiDB-lite"/>
    </source>
</evidence>
<comment type="subcellular location">
    <subcellularLocation>
        <location evidence="1">Nucleus</location>
    </subcellularLocation>
</comment>
<dbReference type="Pfam" id="PF01393">
    <property type="entry name" value="Chromo_shadow"/>
    <property type="match status" value="1"/>
</dbReference>
<gene>
    <name evidence="6" type="ORF">PCL_07415</name>
</gene>
<comment type="caution">
    <text evidence="6">The sequence shown here is derived from an EMBL/GenBank/DDBJ whole genome shotgun (WGS) entry which is preliminary data.</text>
</comment>
<dbReference type="Proteomes" id="UP000245956">
    <property type="component" value="Unassembled WGS sequence"/>
</dbReference>
<dbReference type="SUPFAM" id="SSF54160">
    <property type="entry name" value="Chromo domain-like"/>
    <property type="match status" value="2"/>
</dbReference>
<sequence>MAEPTAAQEGRDALAENEYYVERIQKYKVTNDGDLWFSKPTWEPEENLRNCSVLHDYFYQKGGREGLLQKKPQRTAMEKLRGRKPRGRDHRGGEPGGEVSARRKDKRPSTNAKAWSPPAGSWEDEIESITGFDEEDGGKRRVYITWKNGEKTKHPTDVAHTKFPQKMLEWYERHVVIVRDTGAKCPAELEYRAPGQTGNN</sequence>
<evidence type="ECO:0000256" key="3">
    <source>
        <dbReference type="ARBA" id="ARBA00023242"/>
    </source>
</evidence>
<evidence type="ECO:0000256" key="2">
    <source>
        <dbReference type="ARBA" id="ARBA00011353"/>
    </source>
</evidence>
<dbReference type="EMBL" id="LCWV01000038">
    <property type="protein sequence ID" value="PWI65116.1"/>
    <property type="molecule type" value="Genomic_DNA"/>
</dbReference>
<dbReference type="AlphaFoldDB" id="A0A2U3DS86"/>
<name>A0A2U3DS86_PURLI</name>
<organism evidence="6 7">
    <name type="scientific">Purpureocillium lilacinum</name>
    <name type="common">Paecilomyces lilacinus</name>
    <dbReference type="NCBI Taxonomy" id="33203"/>
    <lineage>
        <taxon>Eukaryota</taxon>
        <taxon>Fungi</taxon>
        <taxon>Dikarya</taxon>
        <taxon>Ascomycota</taxon>
        <taxon>Pezizomycotina</taxon>
        <taxon>Sordariomycetes</taxon>
        <taxon>Hypocreomycetidae</taxon>
        <taxon>Hypocreales</taxon>
        <taxon>Ophiocordycipitaceae</taxon>
        <taxon>Purpureocillium</taxon>
    </lineage>
</organism>
<dbReference type="InterPro" id="IPR016197">
    <property type="entry name" value="Chromo-like_dom_sf"/>
</dbReference>
<proteinExistence type="predicted"/>
<dbReference type="SMART" id="SM00300">
    <property type="entry name" value="ChSh"/>
    <property type="match status" value="1"/>
</dbReference>
<reference evidence="6 7" key="1">
    <citation type="journal article" date="2016" name="Front. Microbiol.">
        <title>Genome and transcriptome sequences reveal the specific parasitism of the nematophagous Purpureocillium lilacinum 36-1.</title>
        <authorList>
            <person name="Xie J."/>
            <person name="Li S."/>
            <person name="Mo C."/>
            <person name="Xiao X."/>
            <person name="Peng D."/>
            <person name="Wang G."/>
            <person name="Xiao Y."/>
        </authorList>
    </citation>
    <scope>NUCLEOTIDE SEQUENCE [LARGE SCALE GENOMIC DNA]</scope>
    <source>
        <strain evidence="6 7">36-1</strain>
    </source>
</reference>
<evidence type="ECO:0000313" key="6">
    <source>
        <dbReference type="EMBL" id="PWI65116.1"/>
    </source>
</evidence>